<reference evidence="2" key="1">
    <citation type="journal article" date="2023" name="Front. Plant Sci.">
        <title>Chromosomal-level genome assembly of Melastoma candidum provides insights into trichome evolution.</title>
        <authorList>
            <person name="Zhong Y."/>
            <person name="Wu W."/>
            <person name="Sun C."/>
            <person name="Zou P."/>
            <person name="Liu Y."/>
            <person name="Dai S."/>
            <person name="Zhou R."/>
        </authorList>
    </citation>
    <scope>NUCLEOTIDE SEQUENCE [LARGE SCALE GENOMIC DNA]</scope>
</reference>
<keyword evidence="2" id="KW-1185">Reference proteome</keyword>
<gene>
    <name evidence="1" type="ORF">MLD38_009524</name>
</gene>
<dbReference type="Proteomes" id="UP001057402">
    <property type="component" value="Chromosome 3"/>
</dbReference>
<dbReference type="EMBL" id="CM042882">
    <property type="protein sequence ID" value="KAI4383719.1"/>
    <property type="molecule type" value="Genomic_DNA"/>
</dbReference>
<comment type="caution">
    <text evidence="1">The sequence shown here is derived from an EMBL/GenBank/DDBJ whole genome shotgun (WGS) entry which is preliminary data.</text>
</comment>
<accession>A0ACB9S1I8</accession>
<protein>
    <submittedName>
        <fullName evidence="1">Uncharacterized protein</fullName>
    </submittedName>
</protein>
<name>A0ACB9S1I8_9MYRT</name>
<evidence type="ECO:0000313" key="2">
    <source>
        <dbReference type="Proteomes" id="UP001057402"/>
    </source>
</evidence>
<evidence type="ECO:0000313" key="1">
    <source>
        <dbReference type="EMBL" id="KAI4383719.1"/>
    </source>
</evidence>
<sequence length="302" mass="34705">MEKSSQLSLPSPSVWHRHDVANTFSPSPCSPSSTIYRSNHMKFMGSRSREVSEELPSPLHNGISLVFPIQSTINFVLKRVKGTEQHFKRADGIRGFREEEGRPELEDAQNTISSHEDDQYHDSDDEFNEPSTEKLVHIFKNLNKIIASSILISFVITAEPAQAEVKLYAWERKLDDEVKASQEIRRDYDAKCKLLRQLESQKSSSGIAKTRALVKALHSRIKVVIHRIDSISKRIEELRDRELQPQLEESIDWLSRMFEVMSKCHRLQFKMISVAYCNSNTRIATQSESHNQIGVTARERAE</sequence>
<organism evidence="1 2">
    <name type="scientific">Melastoma candidum</name>
    <dbReference type="NCBI Taxonomy" id="119954"/>
    <lineage>
        <taxon>Eukaryota</taxon>
        <taxon>Viridiplantae</taxon>
        <taxon>Streptophyta</taxon>
        <taxon>Embryophyta</taxon>
        <taxon>Tracheophyta</taxon>
        <taxon>Spermatophyta</taxon>
        <taxon>Magnoliopsida</taxon>
        <taxon>eudicotyledons</taxon>
        <taxon>Gunneridae</taxon>
        <taxon>Pentapetalae</taxon>
        <taxon>rosids</taxon>
        <taxon>malvids</taxon>
        <taxon>Myrtales</taxon>
        <taxon>Melastomataceae</taxon>
        <taxon>Melastomatoideae</taxon>
        <taxon>Melastomateae</taxon>
        <taxon>Melastoma</taxon>
    </lineage>
</organism>
<proteinExistence type="predicted"/>